<name>A0A9K3NN21_HELAN</name>
<dbReference type="Pfam" id="PF19326">
    <property type="entry name" value="AMP_deaminase"/>
    <property type="match status" value="1"/>
</dbReference>
<dbReference type="SUPFAM" id="SSF51556">
    <property type="entry name" value="Metallo-dependent hydrolases"/>
    <property type="match status" value="1"/>
</dbReference>
<dbReference type="EMBL" id="MNCJ02000320">
    <property type="protein sequence ID" value="KAF5805835.1"/>
    <property type="molecule type" value="Genomic_DNA"/>
</dbReference>
<dbReference type="SUPFAM" id="SSF53474">
    <property type="entry name" value="alpha/beta-Hydrolases"/>
    <property type="match status" value="1"/>
</dbReference>
<evidence type="ECO:0000256" key="2">
    <source>
        <dbReference type="PIRSR" id="PIRSR606329-2"/>
    </source>
</evidence>
<dbReference type="InterPro" id="IPR006329">
    <property type="entry name" value="AMPD"/>
</dbReference>
<dbReference type="InterPro" id="IPR032466">
    <property type="entry name" value="Metal_Hydrolase"/>
</dbReference>
<comment type="similarity">
    <text evidence="1">Belongs to the metallo-dependent hydrolases superfamily. Adenosine and AMP deaminases family.</text>
</comment>
<dbReference type="Gene3D" id="4.10.800.20">
    <property type="match status" value="1"/>
</dbReference>
<dbReference type="GO" id="GO:0032264">
    <property type="term" value="P:IMP salvage"/>
    <property type="evidence" value="ECO:0007669"/>
    <property type="project" value="InterPro"/>
</dbReference>
<keyword evidence="3" id="KW-0378">Hydrolase</keyword>
<organism evidence="3 4">
    <name type="scientific">Helianthus annuus</name>
    <name type="common">Common sunflower</name>
    <dbReference type="NCBI Taxonomy" id="4232"/>
    <lineage>
        <taxon>Eukaryota</taxon>
        <taxon>Viridiplantae</taxon>
        <taxon>Streptophyta</taxon>
        <taxon>Embryophyta</taxon>
        <taxon>Tracheophyta</taxon>
        <taxon>Spermatophyta</taxon>
        <taxon>Magnoliopsida</taxon>
        <taxon>eudicotyledons</taxon>
        <taxon>Gunneridae</taxon>
        <taxon>Pentapetalae</taxon>
        <taxon>asterids</taxon>
        <taxon>campanulids</taxon>
        <taxon>Asterales</taxon>
        <taxon>Asteraceae</taxon>
        <taxon>Asteroideae</taxon>
        <taxon>Heliantheae alliance</taxon>
        <taxon>Heliantheae</taxon>
        <taxon>Helianthus</taxon>
    </lineage>
</organism>
<dbReference type="EC" id="3.5.4.6" evidence="3"/>
<sequence>MDFRYDLNVDLLDVHADKSTFHRFDKFNLKYNPCGQSRLRENFLKQDNLIQGGRAARRAFEFGQTYVVKPKGKHQATIVWLHGLGDNGSSWSQLLETLSLPNVRIRLL</sequence>
<dbReference type="GO" id="GO:0003876">
    <property type="term" value="F:AMP deaminase activity"/>
    <property type="evidence" value="ECO:0007669"/>
    <property type="project" value="UniProtKB-EC"/>
</dbReference>
<protein>
    <submittedName>
        <fullName evidence="3">AMP deaminase</fullName>
        <ecNumber evidence="3">3.5.4.6</ecNumber>
    </submittedName>
</protein>
<feature type="binding site" evidence="2">
    <location>
        <begin position="26"/>
        <end position="31"/>
    </location>
    <ligand>
        <name>substrate</name>
    </ligand>
</feature>
<gene>
    <name evidence="3" type="ORF">HanXRQr2_Chr05g0214121</name>
</gene>
<comment type="caution">
    <text evidence="3">The sequence shown here is derived from an EMBL/GenBank/DDBJ whole genome shotgun (WGS) entry which is preliminary data.</text>
</comment>
<evidence type="ECO:0000256" key="1">
    <source>
        <dbReference type="ARBA" id="ARBA00006676"/>
    </source>
</evidence>
<dbReference type="InterPro" id="IPR029058">
    <property type="entry name" value="AB_hydrolase_fold"/>
</dbReference>
<accession>A0A9K3NN21</accession>
<proteinExistence type="inferred from homology"/>
<evidence type="ECO:0000313" key="4">
    <source>
        <dbReference type="Proteomes" id="UP000215914"/>
    </source>
</evidence>
<reference evidence="3" key="2">
    <citation type="submission" date="2020-06" db="EMBL/GenBank/DDBJ databases">
        <title>Helianthus annuus Genome sequencing and assembly Release 2.</title>
        <authorList>
            <person name="Gouzy J."/>
            <person name="Langlade N."/>
            <person name="Munos S."/>
        </authorList>
    </citation>
    <scope>NUCLEOTIDE SEQUENCE</scope>
    <source>
        <tissue evidence="3">Leaves</tissue>
    </source>
</reference>
<dbReference type="Gramene" id="mRNA:HanXRQr2_Chr05g0214121">
    <property type="protein sequence ID" value="mRNA:HanXRQr2_Chr05g0214121"/>
    <property type="gene ID" value="HanXRQr2_Chr05g0214121"/>
</dbReference>
<evidence type="ECO:0000313" key="3">
    <source>
        <dbReference type="EMBL" id="KAF5805835.1"/>
    </source>
</evidence>
<dbReference type="AlphaFoldDB" id="A0A9K3NN21"/>
<reference evidence="3" key="1">
    <citation type="journal article" date="2017" name="Nature">
        <title>The sunflower genome provides insights into oil metabolism, flowering and Asterid evolution.</title>
        <authorList>
            <person name="Badouin H."/>
            <person name="Gouzy J."/>
            <person name="Grassa C.J."/>
            <person name="Murat F."/>
            <person name="Staton S.E."/>
            <person name="Cottret L."/>
            <person name="Lelandais-Briere C."/>
            <person name="Owens G.L."/>
            <person name="Carrere S."/>
            <person name="Mayjonade B."/>
            <person name="Legrand L."/>
            <person name="Gill N."/>
            <person name="Kane N.C."/>
            <person name="Bowers J.E."/>
            <person name="Hubner S."/>
            <person name="Bellec A."/>
            <person name="Berard A."/>
            <person name="Berges H."/>
            <person name="Blanchet N."/>
            <person name="Boniface M.C."/>
            <person name="Brunel D."/>
            <person name="Catrice O."/>
            <person name="Chaidir N."/>
            <person name="Claudel C."/>
            <person name="Donnadieu C."/>
            <person name="Faraut T."/>
            <person name="Fievet G."/>
            <person name="Helmstetter N."/>
            <person name="King M."/>
            <person name="Knapp S.J."/>
            <person name="Lai Z."/>
            <person name="Le Paslier M.C."/>
            <person name="Lippi Y."/>
            <person name="Lorenzon L."/>
            <person name="Mandel J.R."/>
            <person name="Marage G."/>
            <person name="Marchand G."/>
            <person name="Marquand E."/>
            <person name="Bret-Mestries E."/>
            <person name="Morien E."/>
            <person name="Nambeesan S."/>
            <person name="Nguyen T."/>
            <person name="Pegot-Espagnet P."/>
            <person name="Pouilly N."/>
            <person name="Raftis F."/>
            <person name="Sallet E."/>
            <person name="Schiex T."/>
            <person name="Thomas J."/>
            <person name="Vandecasteele C."/>
            <person name="Vares D."/>
            <person name="Vear F."/>
            <person name="Vautrin S."/>
            <person name="Crespi M."/>
            <person name="Mangin B."/>
            <person name="Burke J.M."/>
            <person name="Salse J."/>
            <person name="Munos S."/>
            <person name="Vincourt P."/>
            <person name="Rieseberg L.H."/>
            <person name="Langlade N.B."/>
        </authorList>
    </citation>
    <scope>NUCLEOTIDE SEQUENCE</scope>
    <source>
        <tissue evidence="3">Leaves</tissue>
    </source>
</reference>
<dbReference type="PANTHER" id="PTHR46234">
    <property type="entry name" value="ALPHA/BETA-HYDROLASES SUPERFAMILY PROTEIN"/>
    <property type="match status" value="1"/>
</dbReference>
<dbReference type="Gene3D" id="3.40.50.1820">
    <property type="entry name" value="alpha/beta hydrolase"/>
    <property type="match status" value="1"/>
</dbReference>
<dbReference type="Proteomes" id="UP000215914">
    <property type="component" value="Unassembled WGS sequence"/>
</dbReference>
<keyword evidence="4" id="KW-1185">Reference proteome</keyword>